<feature type="compositionally biased region" description="Polar residues" evidence="2">
    <location>
        <begin position="157"/>
        <end position="167"/>
    </location>
</feature>
<comment type="caution">
    <text evidence="3">The sequence shown here is derived from an EMBL/GenBank/DDBJ whole genome shotgun (WGS) entry which is preliminary data.</text>
</comment>
<name>A0AAV1LJK1_9NEOP</name>
<organism evidence="3 4">
    <name type="scientific">Parnassius mnemosyne</name>
    <name type="common">clouded apollo</name>
    <dbReference type="NCBI Taxonomy" id="213953"/>
    <lineage>
        <taxon>Eukaryota</taxon>
        <taxon>Metazoa</taxon>
        <taxon>Ecdysozoa</taxon>
        <taxon>Arthropoda</taxon>
        <taxon>Hexapoda</taxon>
        <taxon>Insecta</taxon>
        <taxon>Pterygota</taxon>
        <taxon>Neoptera</taxon>
        <taxon>Endopterygota</taxon>
        <taxon>Lepidoptera</taxon>
        <taxon>Glossata</taxon>
        <taxon>Ditrysia</taxon>
        <taxon>Papilionoidea</taxon>
        <taxon>Papilionidae</taxon>
        <taxon>Parnassiinae</taxon>
        <taxon>Parnassini</taxon>
        <taxon>Parnassius</taxon>
        <taxon>Driopa</taxon>
    </lineage>
</organism>
<dbReference type="Proteomes" id="UP001314205">
    <property type="component" value="Unassembled WGS sequence"/>
</dbReference>
<feature type="region of interest" description="Disordered" evidence="2">
    <location>
        <begin position="1238"/>
        <end position="1286"/>
    </location>
</feature>
<proteinExistence type="predicted"/>
<keyword evidence="1" id="KW-0175">Coiled coil</keyword>
<evidence type="ECO:0000256" key="2">
    <source>
        <dbReference type="SAM" id="MobiDB-lite"/>
    </source>
</evidence>
<sequence length="1392" mass="155329">MRKYRLAQMSSEETIQASSESCSCCTLPEVAPRLPRDRELMRRSALLRRLQGRACRECHTGCCGRATRSLDASHSELQPPSATRRSPASERTSPKRLRQDSPSLRSSRVGLSPPYTDFALSDSSSRVPTFGVSSYTDTDVLGLSSTSESDYRDATDTHAQGSRDSTEVTTPAMVIGTDSNPCCGEIEDYSYSSETCSTSLCTAKETVARLKPNIAGQAVIPDSINGTMSEITSRTDNEDGNIFPYDKPLTVETPSYDVLEIVVSETFNTIRTPISNDGFSEKYKLDKHNIERSPSEQQKRIQDVRSTDIDEYVSNILVESLNSLSDQLESMNASMGTNRRLSIIEKEIKVKLQNTGVNTIVHLSPTSNNQIIFGHEELCSSDERRDSCNNVGNSSISPAIRDELHSVETNNNLTSAESIPRQDSSDFHQTECFTKVVHSDTVNKAVLQQIQKLFQEDHQSKKPDTEYSNDSMPSISHIEISNVDVYIDNHAGSYAPTTNETEQQVEMNPEVTEVIGSVSTSNYYENSRDNATIPRYSAYPHTESMEVNTSSSDDAEVMGSECTSLVDSLDDPNSPRSIMLRKSGNSSKRSELVRSSIDVLDLLPEDSFQTENANLKEKCESFFVRIKDDSCECDREKKNIVVADHMPETIKQRLYRRHRKRELRMECARRSKVKQLRKELEKQRQSELRKSKKEIEKECVAVMNALIDDVISKIAQDEYKCMRIKQKSLMMVTAKSDESLSKKSRKKDIELNNNNKLSKNNTSQSCSEGMNKKYRKAERYQIRGKLSLQTYPPVTPDDNNSKRIYQKSEIHDGKKCIEILEILEYVNSSGSSPEYSHSDDHQIAKHKKSRIPIPVSERIGSQYYKNGSCTRAQLFDNRNEAPSAYSPNASQVVYVDQESPRNDSSPTSLVHSQPSRRASVPHCEPRSRSNSLRFKRVFDMIPEERSSFSIESPAEDLTHSRRASAPTLAQGVLFSDNEIGFIVNSTTVDSNVGSKFSKLNPDREMVKKVKEMKSAGTSPMPNRDVHHSVLTQTSCTVMTSPLHKSAATSPIRNLTMSTQTPLPRKKSISNQQSPQQRYKHQQQIHSYSQQPQPEHHYQQHRQHTRLPRQCNEAETTLRQHVNEGGVRSTFSRRRSMSSQRGAERLPRCGNTTGGRAGGMASGVTSGAAGGASSSSSSSESGGSLLCPLAPAWLQARRRRRRTAAAHAAGQWAVTVAGSCPAALPADVEMRLRFPETRAFASREHHPRPMSPPPPPPPPGSRRAPLSPSASRRAVKQGARTPDETGRFTLTLKKEASDSSILASKSVKKSKDPLPDVETFRASRSKTKSSVKMRRGYSLHCWLPEGDPTPIRASNGLSVLGSAIVPELKPRVRSMSQRDLTRAHRLLPAYCRY</sequence>
<dbReference type="EMBL" id="CAVLGL010000089">
    <property type="protein sequence ID" value="CAK1594227.1"/>
    <property type="molecule type" value="Genomic_DNA"/>
</dbReference>
<keyword evidence="4" id="KW-1185">Reference proteome</keyword>
<feature type="region of interest" description="Disordered" evidence="2">
    <location>
        <begin position="1043"/>
        <end position="1183"/>
    </location>
</feature>
<feature type="compositionally biased region" description="Low complexity" evidence="2">
    <location>
        <begin position="1083"/>
        <end position="1092"/>
    </location>
</feature>
<evidence type="ECO:0000256" key="1">
    <source>
        <dbReference type="SAM" id="Coils"/>
    </source>
</evidence>
<feature type="region of interest" description="Disordered" evidence="2">
    <location>
        <begin position="896"/>
        <end position="927"/>
    </location>
</feature>
<feature type="region of interest" description="Disordered" evidence="2">
    <location>
        <begin position="736"/>
        <end position="771"/>
    </location>
</feature>
<feature type="compositionally biased region" description="Low complexity" evidence="2">
    <location>
        <begin position="751"/>
        <end position="761"/>
    </location>
</feature>
<feature type="compositionally biased region" description="Pro residues" evidence="2">
    <location>
        <begin position="1248"/>
        <end position="1259"/>
    </location>
</feature>
<protein>
    <submittedName>
        <fullName evidence="3">Uncharacterized protein</fullName>
    </submittedName>
</protein>
<feature type="region of interest" description="Disordered" evidence="2">
    <location>
        <begin position="138"/>
        <end position="167"/>
    </location>
</feature>
<feature type="compositionally biased region" description="Low complexity" evidence="2">
    <location>
        <begin position="1260"/>
        <end position="1271"/>
    </location>
</feature>
<feature type="compositionally biased region" description="Gly residues" evidence="2">
    <location>
        <begin position="1151"/>
        <end position="1160"/>
    </location>
</feature>
<feature type="compositionally biased region" description="Polar residues" evidence="2">
    <location>
        <begin position="70"/>
        <end position="91"/>
    </location>
</feature>
<feature type="compositionally biased region" description="Low complexity" evidence="2">
    <location>
        <begin position="1161"/>
        <end position="1183"/>
    </location>
</feature>
<feature type="region of interest" description="Disordered" evidence="2">
    <location>
        <begin position="70"/>
        <end position="126"/>
    </location>
</feature>
<feature type="compositionally biased region" description="Polar residues" evidence="2">
    <location>
        <begin position="1046"/>
        <end position="1061"/>
    </location>
</feature>
<feature type="coiled-coil region" evidence="1">
    <location>
        <begin position="670"/>
        <end position="698"/>
    </location>
</feature>
<gene>
    <name evidence="3" type="ORF">PARMNEM_LOCUS13897</name>
</gene>
<reference evidence="3 4" key="1">
    <citation type="submission" date="2023-11" db="EMBL/GenBank/DDBJ databases">
        <authorList>
            <person name="Hedman E."/>
            <person name="Englund M."/>
            <person name="Stromberg M."/>
            <person name="Nyberg Akerstrom W."/>
            <person name="Nylinder S."/>
            <person name="Jareborg N."/>
            <person name="Kallberg Y."/>
            <person name="Kronander E."/>
        </authorList>
    </citation>
    <scope>NUCLEOTIDE SEQUENCE [LARGE SCALE GENOMIC DNA]</scope>
</reference>
<feature type="region of interest" description="Disordered" evidence="2">
    <location>
        <begin position="830"/>
        <end position="854"/>
    </location>
</feature>
<evidence type="ECO:0000313" key="4">
    <source>
        <dbReference type="Proteomes" id="UP001314205"/>
    </source>
</evidence>
<feature type="compositionally biased region" description="Polar residues" evidence="2">
    <location>
        <begin position="902"/>
        <end position="916"/>
    </location>
</feature>
<feature type="region of interest" description="Disordered" evidence="2">
    <location>
        <begin position="565"/>
        <end position="591"/>
    </location>
</feature>
<evidence type="ECO:0000313" key="3">
    <source>
        <dbReference type="EMBL" id="CAK1594227.1"/>
    </source>
</evidence>
<dbReference type="CDD" id="cd22249">
    <property type="entry name" value="UDM1_RNF168_RNF169-like"/>
    <property type="match status" value="1"/>
</dbReference>
<accession>A0AAV1LJK1</accession>
<feature type="compositionally biased region" description="Polar residues" evidence="2">
    <location>
        <begin position="138"/>
        <end position="148"/>
    </location>
</feature>